<evidence type="ECO:0000256" key="5">
    <source>
        <dbReference type="ARBA" id="ARBA00022692"/>
    </source>
</evidence>
<name>A0A4R5Q9D7_9PROT</name>
<dbReference type="Pfam" id="PF07690">
    <property type="entry name" value="MFS_1"/>
    <property type="match status" value="1"/>
</dbReference>
<dbReference type="InterPro" id="IPR011701">
    <property type="entry name" value="MFS"/>
</dbReference>
<gene>
    <name evidence="10" type="ORF">E2C06_28695</name>
</gene>
<keyword evidence="5 8" id="KW-0812">Transmembrane</keyword>
<sequence length="400" mass="40206">MLRRIIAPPPVRAARAPLWLLALITFSGTMAMHVFVPALPQAGAELGAAAGPMQQTVSVYILGLAAGQLFYGPLSDHFGRRPVLIAGMLVYAAAGLAAALAPTVQALIAARAFQALGGCAGMVLGRAIVRDGAAPAEAAKRLALMNLMVTVGPGIAPLIGTLLAETAGWRAIFLALALLGLANLGLGWRLVPETSGGGGQGLHAVLRGYRQLLVSRRFLGFAIGGGCATTAMYAYIAAAPFILTHRLGRPAHEVGLYLALNILGLWLGSLTASRLLGRVALRRLMVGGNLVSGLGAAAFLAAALAGWLSVPLVVLPMAAFTFGAGLASPAALTEALGVNPLVAGSASGLYGFAQMGIGAICTSLAGLGGDPALAAAVVLAGAAVLAQAAFRVALRAPARG</sequence>
<dbReference type="EMBL" id="SMSJ01000077">
    <property type="protein sequence ID" value="TDH59159.1"/>
    <property type="molecule type" value="Genomic_DNA"/>
</dbReference>
<evidence type="ECO:0000313" key="10">
    <source>
        <dbReference type="EMBL" id="TDH59159.1"/>
    </source>
</evidence>
<dbReference type="PANTHER" id="PTHR23502:SF132">
    <property type="entry name" value="POLYAMINE TRANSPORTER 2-RELATED"/>
    <property type="match status" value="1"/>
</dbReference>
<keyword evidence="4" id="KW-1003">Cell membrane</keyword>
<feature type="transmembrane region" description="Helical" evidence="8">
    <location>
        <begin position="373"/>
        <end position="394"/>
    </location>
</feature>
<evidence type="ECO:0000256" key="3">
    <source>
        <dbReference type="ARBA" id="ARBA00022448"/>
    </source>
</evidence>
<feature type="transmembrane region" description="Helical" evidence="8">
    <location>
        <begin position="218"/>
        <end position="242"/>
    </location>
</feature>
<feature type="transmembrane region" description="Helical" evidence="8">
    <location>
        <begin position="54"/>
        <end position="71"/>
    </location>
</feature>
<comment type="caution">
    <text evidence="10">The sequence shown here is derived from an EMBL/GenBank/DDBJ whole genome shotgun (WGS) entry which is preliminary data.</text>
</comment>
<reference evidence="10 11" key="1">
    <citation type="journal article" date="2016" name="J. Microbiol.">
        <title>Dankookia rubra gen. nov., sp. nov., an alphaproteobacterium isolated from sediment of a shallow stream.</title>
        <authorList>
            <person name="Kim W.H."/>
            <person name="Kim D.H."/>
            <person name="Kang K."/>
            <person name="Ahn T.Y."/>
        </authorList>
    </citation>
    <scope>NUCLEOTIDE SEQUENCE [LARGE SCALE GENOMIC DNA]</scope>
    <source>
        <strain evidence="10 11">JCM30602</strain>
    </source>
</reference>
<evidence type="ECO:0000313" key="11">
    <source>
        <dbReference type="Proteomes" id="UP000295096"/>
    </source>
</evidence>
<feature type="domain" description="Major facilitator superfamily (MFS) profile" evidence="9">
    <location>
        <begin position="17"/>
        <end position="399"/>
    </location>
</feature>
<accession>A0A4R5Q9D7</accession>
<dbReference type="SUPFAM" id="SSF103473">
    <property type="entry name" value="MFS general substrate transporter"/>
    <property type="match status" value="1"/>
</dbReference>
<feature type="transmembrane region" description="Helical" evidence="8">
    <location>
        <begin position="348"/>
        <end position="367"/>
    </location>
</feature>
<dbReference type="InterPro" id="IPR036259">
    <property type="entry name" value="MFS_trans_sf"/>
</dbReference>
<keyword evidence="3 8" id="KW-0813">Transport</keyword>
<dbReference type="InterPro" id="IPR004812">
    <property type="entry name" value="Efflux_drug-R_Bcr/CmlA"/>
</dbReference>
<proteinExistence type="inferred from homology"/>
<dbReference type="GO" id="GO:0005886">
    <property type="term" value="C:plasma membrane"/>
    <property type="evidence" value="ECO:0007669"/>
    <property type="project" value="UniProtKB-SubCell"/>
</dbReference>
<keyword evidence="7 8" id="KW-0472">Membrane</keyword>
<evidence type="ECO:0000256" key="4">
    <source>
        <dbReference type="ARBA" id="ARBA00022475"/>
    </source>
</evidence>
<evidence type="ECO:0000256" key="7">
    <source>
        <dbReference type="ARBA" id="ARBA00023136"/>
    </source>
</evidence>
<dbReference type="OrthoDB" id="9800416at2"/>
<dbReference type="GO" id="GO:0042910">
    <property type="term" value="F:xenobiotic transmembrane transporter activity"/>
    <property type="evidence" value="ECO:0007669"/>
    <property type="project" value="InterPro"/>
</dbReference>
<protein>
    <recommendedName>
        <fullName evidence="8">Bcr/CflA family efflux transporter</fullName>
    </recommendedName>
</protein>
<dbReference type="GO" id="GO:1990961">
    <property type="term" value="P:xenobiotic detoxification by transmembrane export across the plasma membrane"/>
    <property type="evidence" value="ECO:0007669"/>
    <property type="project" value="InterPro"/>
</dbReference>
<comment type="caution">
    <text evidence="8">Lacks conserved residue(s) required for the propagation of feature annotation.</text>
</comment>
<comment type="subcellular location">
    <subcellularLocation>
        <location evidence="8">Cell inner membrane</location>
        <topology evidence="8">Multi-pass membrane protein</topology>
    </subcellularLocation>
    <subcellularLocation>
        <location evidence="1">Cell membrane</location>
        <topology evidence="1">Multi-pass membrane protein</topology>
    </subcellularLocation>
</comment>
<evidence type="ECO:0000256" key="1">
    <source>
        <dbReference type="ARBA" id="ARBA00004651"/>
    </source>
</evidence>
<dbReference type="PANTHER" id="PTHR23502">
    <property type="entry name" value="MAJOR FACILITATOR SUPERFAMILY"/>
    <property type="match status" value="1"/>
</dbReference>
<dbReference type="PROSITE" id="PS50850">
    <property type="entry name" value="MFS"/>
    <property type="match status" value="1"/>
</dbReference>
<evidence type="ECO:0000259" key="9">
    <source>
        <dbReference type="PROSITE" id="PS50850"/>
    </source>
</evidence>
<feature type="transmembrane region" description="Helical" evidence="8">
    <location>
        <begin position="141"/>
        <end position="163"/>
    </location>
</feature>
<keyword evidence="6 8" id="KW-1133">Transmembrane helix</keyword>
<dbReference type="NCBIfam" id="TIGR00710">
    <property type="entry name" value="efflux_Bcr_CflA"/>
    <property type="match status" value="1"/>
</dbReference>
<feature type="transmembrane region" description="Helical" evidence="8">
    <location>
        <begin position="83"/>
        <end position="102"/>
    </location>
</feature>
<feature type="transmembrane region" description="Helical" evidence="8">
    <location>
        <begin position="169"/>
        <end position="191"/>
    </location>
</feature>
<dbReference type="InterPro" id="IPR020846">
    <property type="entry name" value="MFS_dom"/>
</dbReference>
<feature type="transmembrane region" description="Helical" evidence="8">
    <location>
        <begin position="108"/>
        <end position="129"/>
    </location>
</feature>
<evidence type="ECO:0000256" key="6">
    <source>
        <dbReference type="ARBA" id="ARBA00022989"/>
    </source>
</evidence>
<organism evidence="10 11">
    <name type="scientific">Dankookia rubra</name>
    <dbReference type="NCBI Taxonomy" id="1442381"/>
    <lineage>
        <taxon>Bacteria</taxon>
        <taxon>Pseudomonadati</taxon>
        <taxon>Pseudomonadota</taxon>
        <taxon>Alphaproteobacteria</taxon>
        <taxon>Acetobacterales</taxon>
        <taxon>Roseomonadaceae</taxon>
        <taxon>Dankookia</taxon>
    </lineage>
</organism>
<evidence type="ECO:0000256" key="8">
    <source>
        <dbReference type="RuleBase" id="RU365088"/>
    </source>
</evidence>
<dbReference type="CDD" id="cd17320">
    <property type="entry name" value="MFS_MdfA_MDR_like"/>
    <property type="match status" value="1"/>
</dbReference>
<dbReference type="AlphaFoldDB" id="A0A4R5Q9D7"/>
<dbReference type="Gene3D" id="1.20.1720.10">
    <property type="entry name" value="Multidrug resistance protein D"/>
    <property type="match status" value="1"/>
</dbReference>
<feature type="transmembrane region" description="Helical" evidence="8">
    <location>
        <begin position="254"/>
        <end position="272"/>
    </location>
</feature>
<evidence type="ECO:0000256" key="2">
    <source>
        <dbReference type="ARBA" id="ARBA00006236"/>
    </source>
</evidence>
<comment type="similarity">
    <text evidence="2 8">Belongs to the major facilitator superfamily. Bcr/CmlA family.</text>
</comment>
<keyword evidence="11" id="KW-1185">Reference proteome</keyword>
<dbReference type="RefSeq" id="WP_133292012.1">
    <property type="nucleotide sequence ID" value="NZ_SMSJ01000077.1"/>
</dbReference>
<feature type="transmembrane region" description="Helical" evidence="8">
    <location>
        <begin position="284"/>
        <end position="308"/>
    </location>
</feature>
<keyword evidence="8" id="KW-0997">Cell inner membrane</keyword>
<feature type="transmembrane region" description="Helical" evidence="8">
    <location>
        <begin position="314"/>
        <end position="336"/>
    </location>
</feature>
<dbReference type="Proteomes" id="UP000295096">
    <property type="component" value="Unassembled WGS sequence"/>
</dbReference>